<evidence type="ECO:0000256" key="2">
    <source>
        <dbReference type="ARBA" id="ARBA00022723"/>
    </source>
</evidence>
<dbReference type="RefSeq" id="WP_252665018.1">
    <property type="nucleotide sequence ID" value="NZ_CP098611.1"/>
</dbReference>
<evidence type="ECO:0000259" key="6">
    <source>
        <dbReference type="SMART" id="SM00232"/>
    </source>
</evidence>
<evidence type="ECO:0000256" key="3">
    <source>
        <dbReference type="ARBA" id="ARBA00022801"/>
    </source>
</evidence>
<evidence type="ECO:0000256" key="1">
    <source>
        <dbReference type="ARBA" id="ARBA00022670"/>
    </source>
</evidence>
<keyword evidence="4" id="KW-0862">Zinc</keyword>
<dbReference type="PANTHER" id="PTHR34858">
    <property type="entry name" value="CYSO-CYSTEINE PEPTIDASE"/>
    <property type="match status" value="1"/>
</dbReference>
<keyword evidence="5" id="KW-0482">Metalloprotease</keyword>
<keyword evidence="1" id="KW-0645">Protease</keyword>
<keyword evidence="8" id="KW-1185">Reference proteome</keyword>
<dbReference type="Proteomes" id="UP001056708">
    <property type="component" value="Chromosome"/>
</dbReference>
<dbReference type="InterPro" id="IPR051929">
    <property type="entry name" value="VirAsm_ModProt"/>
</dbReference>
<dbReference type="CDD" id="cd08070">
    <property type="entry name" value="MPN_like"/>
    <property type="match status" value="1"/>
</dbReference>
<dbReference type="SMART" id="SM00232">
    <property type="entry name" value="JAB_MPN"/>
    <property type="match status" value="1"/>
</dbReference>
<gene>
    <name evidence="7" type="ORF">NEA10_09050</name>
</gene>
<dbReference type="SUPFAM" id="SSF102712">
    <property type="entry name" value="JAB1/MPN domain"/>
    <property type="match status" value="1"/>
</dbReference>
<name>A0ABY5AVN0_9CYAN</name>
<keyword evidence="2" id="KW-0479">Metal-binding</keyword>
<evidence type="ECO:0000313" key="8">
    <source>
        <dbReference type="Proteomes" id="UP001056708"/>
    </source>
</evidence>
<organism evidence="7 8">
    <name type="scientific">Phormidium yuhuli AB48</name>
    <dbReference type="NCBI Taxonomy" id="2940671"/>
    <lineage>
        <taxon>Bacteria</taxon>
        <taxon>Bacillati</taxon>
        <taxon>Cyanobacteriota</taxon>
        <taxon>Cyanophyceae</taxon>
        <taxon>Oscillatoriophycideae</taxon>
        <taxon>Oscillatoriales</taxon>
        <taxon>Oscillatoriaceae</taxon>
        <taxon>Phormidium</taxon>
        <taxon>Phormidium yuhuli</taxon>
    </lineage>
</organism>
<dbReference type="InterPro" id="IPR000555">
    <property type="entry name" value="JAMM/MPN+_dom"/>
</dbReference>
<dbReference type="EMBL" id="CP098611">
    <property type="protein sequence ID" value="USR92842.1"/>
    <property type="molecule type" value="Genomic_DNA"/>
</dbReference>
<dbReference type="PANTHER" id="PTHR34858:SF1">
    <property type="entry name" value="CYSO-CYSTEINE PEPTIDASE"/>
    <property type="match status" value="1"/>
</dbReference>
<dbReference type="Gene3D" id="3.40.140.10">
    <property type="entry name" value="Cytidine Deaminase, domain 2"/>
    <property type="match status" value="1"/>
</dbReference>
<proteinExistence type="predicted"/>
<evidence type="ECO:0000256" key="5">
    <source>
        <dbReference type="ARBA" id="ARBA00023049"/>
    </source>
</evidence>
<accession>A0ABY5AVN0</accession>
<dbReference type="InterPro" id="IPR028090">
    <property type="entry name" value="JAB_dom_prok"/>
</dbReference>
<sequence length="161" mass="18144">MLGISGVQLGEIGGHGEKTYPWECCGLLLGTGDGGQARVLQVWPAANAWDASTAEMFERGGDEPIRDWQTQERRYTIAPEVMLAAQKTARDRHWRILGIYHSHPNHEAVPSECDRQWAWPEYYYLIVSVAEGVARESRCWQLDEQGQFQEVPLSVESGENA</sequence>
<dbReference type="Pfam" id="PF14464">
    <property type="entry name" value="Prok-JAB"/>
    <property type="match status" value="1"/>
</dbReference>
<keyword evidence="3" id="KW-0378">Hydrolase</keyword>
<feature type="domain" description="JAB1/MPN/MOV34 metalloenzyme" evidence="6">
    <location>
        <begin position="1"/>
        <end position="153"/>
    </location>
</feature>
<protein>
    <submittedName>
        <fullName evidence="7">M67 family metallopeptidase</fullName>
    </submittedName>
</protein>
<evidence type="ECO:0000313" key="7">
    <source>
        <dbReference type="EMBL" id="USR92842.1"/>
    </source>
</evidence>
<evidence type="ECO:0000256" key="4">
    <source>
        <dbReference type="ARBA" id="ARBA00022833"/>
    </source>
</evidence>
<reference evidence="7" key="1">
    <citation type="submission" date="2022-06" db="EMBL/GenBank/DDBJ databases">
        <title>Genome sequence of Phormidium yuhuli AB48 isolated from an industrial photobioreactor environment.</title>
        <authorList>
            <person name="Qiu Y."/>
            <person name="Noonan A.J.C."/>
            <person name="Dofher K."/>
            <person name="Koch M."/>
            <person name="Kieft B."/>
            <person name="Lin X."/>
            <person name="Ziels R.M."/>
            <person name="Hallam S.J."/>
        </authorList>
    </citation>
    <scope>NUCLEOTIDE SEQUENCE</scope>
    <source>
        <strain evidence="7">AB48</strain>
    </source>
</reference>